<dbReference type="Pfam" id="PF05272">
    <property type="entry name" value="VapE-like_dom"/>
    <property type="match status" value="1"/>
</dbReference>
<proteinExistence type="predicted"/>
<dbReference type="PANTHER" id="PTHR34985:SF1">
    <property type="entry name" value="SLR0554 PROTEIN"/>
    <property type="match status" value="1"/>
</dbReference>
<dbReference type="InterPro" id="IPR007936">
    <property type="entry name" value="VapE-like_dom"/>
</dbReference>
<accession>A0A9X8MHT0</accession>
<gene>
    <name evidence="3" type="ORF">SAMN05216409_12816</name>
</gene>
<evidence type="ECO:0000313" key="3">
    <source>
        <dbReference type="EMBL" id="SER49256.1"/>
    </source>
</evidence>
<organism evidence="3 4">
    <name type="scientific">Pseudomonas lutea</name>
    <dbReference type="NCBI Taxonomy" id="243924"/>
    <lineage>
        <taxon>Bacteria</taxon>
        <taxon>Pseudomonadati</taxon>
        <taxon>Pseudomonadota</taxon>
        <taxon>Gammaproteobacteria</taxon>
        <taxon>Pseudomonadales</taxon>
        <taxon>Pseudomonadaceae</taxon>
        <taxon>Pseudomonas</taxon>
    </lineage>
</organism>
<feature type="non-terminal residue" evidence="3">
    <location>
        <position position="668"/>
    </location>
</feature>
<reference evidence="3 4" key="1">
    <citation type="submission" date="2016-10" db="EMBL/GenBank/DDBJ databases">
        <authorList>
            <person name="Varghese N."/>
            <person name="Submissions S."/>
        </authorList>
    </citation>
    <scope>NUCLEOTIDE SEQUENCE [LARGE SCALE GENOMIC DNA]</scope>
    <source>
        <strain evidence="3 4">LMG 21974</strain>
    </source>
</reference>
<comment type="caution">
    <text evidence="3">The sequence shown here is derived from an EMBL/GenBank/DDBJ whole genome shotgun (WGS) entry which is preliminary data.</text>
</comment>
<dbReference type="InterPro" id="IPR034154">
    <property type="entry name" value="TOPRIM_DnaG/twinkle"/>
</dbReference>
<name>A0A9X8MHT0_9PSED</name>
<feature type="domain" description="Toprim" evidence="2">
    <location>
        <begin position="264"/>
        <end position="344"/>
    </location>
</feature>
<sequence length="668" mass="74272">MYHERGSKPTPFYSFCADRFPTTIDSLTYFFKHAQAAAAEIGGKLDQLPHLDGERHYLSDLEGKADQRHYYVGSVDQDKDGTVWPCVTFGTFKDGGRTALWKPRNLAWTMFQGEPHRPAVSDEQHAEYARQAEAVKAKAEAAKAFQEAQAEEGQRAAAQAACEAWQVAQACTVHGYLTLKNIAAYGLRLATANRKARLWHKDEGRWIEEATVVRAGDLLIPAFDTDGQLVNLQRIDSTGKKRFVMGGKVKGTFFRIEGNEPVWLVEGYATGSTVRAATGCAAIVAFSAGNLPAVAKPLAGQLQAVAADNDESGAGLKGAELTGLPHVMPPTVGQDWNDFAAAHGLAAVATELSKLQLQKSQFVSVDFPDLSAKGNPLNTLQNLEALLAALHIEARYNLVSKSIEIQVPGLIATVDNRANVALTELSSHAARHRMPRESLMDYIKAIADRRSYSPIAEWICSKSWDGRDRVSTLIASLETENNQLRDVLVKRWLISAVAAAMRPNGMWSKGVLTLQGEQNLGKTSWFRALVPAELRHLLREGLCLDAQNKDSVMTAVSHWLVELGELEATLRRDMEALKAFITQTVDRLRRPYDRVDSEFPRRTVFCASVNSDRFLKDATGNTRFWVLRCLRINHAHGLDMQQVWAQVFEQYYQAGEQWHLTEWEEELL</sequence>
<dbReference type="InterPro" id="IPR006171">
    <property type="entry name" value="TOPRIM_dom"/>
</dbReference>
<dbReference type="AlphaFoldDB" id="A0A9X8MHT0"/>
<feature type="domain" description="Virulence-associated protein E-like" evidence="1">
    <location>
        <begin position="462"/>
        <end position="667"/>
    </location>
</feature>
<protein>
    <submittedName>
        <fullName evidence="3">DNA primase/helicase</fullName>
    </submittedName>
</protein>
<evidence type="ECO:0000259" key="2">
    <source>
        <dbReference type="Pfam" id="PF13362"/>
    </source>
</evidence>
<evidence type="ECO:0000313" key="4">
    <source>
        <dbReference type="Proteomes" id="UP000183210"/>
    </source>
</evidence>
<evidence type="ECO:0000259" key="1">
    <source>
        <dbReference type="Pfam" id="PF05272"/>
    </source>
</evidence>
<dbReference type="Proteomes" id="UP000183210">
    <property type="component" value="Unassembled WGS sequence"/>
</dbReference>
<dbReference type="CDD" id="cd01029">
    <property type="entry name" value="TOPRIM_primases"/>
    <property type="match status" value="1"/>
</dbReference>
<dbReference type="RefSeq" id="WP_074830493.1">
    <property type="nucleotide sequence ID" value="NZ_FOEV01000028.1"/>
</dbReference>
<dbReference type="PANTHER" id="PTHR34985">
    <property type="entry name" value="SLR0554 PROTEIN"/>
    <property type="match status" value="1"/>
</dbReference>
<dbReference type="Pfam" id="PF13362">
    <property type="entry name" value="Toprim_3"/>
    <property type="match status" value="1"/>
</dbReference>
<dbReference type="EMBL" id="FOEV01000028">
    <property type="protein sequence ID" value="SER49256.1"/>
    <property type="molecule type" value="Genomic_DNA"/>
</dbReference>